<proteinExistence type="inferred from homology"/>
<dbReference type="InterPro" id="IPR001509">
    <property type="entry name" value="Epimerase_deHydtase"/>
</dbReference>
<dbReference type="Proteomes" id="UP001150904">
    <property type="component" value="Unassembled WGS sequence"/>
</dbReference>
<dbReference type="Gene3D" id="3.40.50.720">
    <property type="entry name" value="NAD(P)-binding Rossmann-like Domain"/>
    <property type="match status" value="1"/>
</dbReference>
<dbReference type="InterPro" id="IPR050425">
    <property type="entry name" value="NAD(P)_dehydrat-like"/>
</dbReference>
<dbReference type="GeneID" id="83178101"/>
<evidence type="ECO:0000256" key="2">
    <source>
        <dbReference type="ARBA" id="ARBA00023445"/>
    </source>
</evidence>
<reference evidence="4" key="1">
    <citation type="submission" date="2022-12" db="EMBL/GenBank/DDBJ databases">
        <authorList>
            <person name="Petersen C."/>
        </authorList>
    </citation>
    <scope>NUCLEOTIDE SEQUENCE</scope>
    <source>
        <strain evidence="4">IBT 15544</strain>
    </source>
</reference>
<keyword evidence="5" id="KW-1185">Reference proteome</keyword>
<dbReference type="SUPFAM" id="SSF51735">
    <property type="entry name" value="NAD(P)-binding Rossmann-fold domains"/>
    <property type="match status" value="1"/>
</dbReference>
<dbReference type="FunFam" id="3.40.50.720:FF:000426">
    <property type="entry name" value="Aldehyde reductase 2"/>
    <property type="match status" value="1"/>
</dbReference>
<dbReference type="PANTHER" id="PTHR10366">
    <property type="entry name" value="NAD DEPENDENT EPIMERASE/DEHYDRATASE"/>
    <property type="match status" value="1"/>
</dbReference>
<dbReference type="InterPro" id="IPR036291">
    <property type="entry name" value="NAD(P)-bd_dom_sf"/>
</dbReference>
<evidence type="ECO:0000313" key="5">
    <source>
        <dbReference type="Proteomes" id="UP001150904"/>
    </source>
</evidence>
<dbReference type="GO" id="GO:0016616">
    <property type="term" value="F:oxidoreductase activity, acting on the CH-OH group of donors, NAD or NADP as acceptor"/>
    <property type="evidence" value="ECO:0007669"/>
    <property type="project" value="TreeGrafter"/>
</dbReference>
<feature type="domain" description="NAD-dependent epimerase/dehydratase" evidence="3">
    <location>
        <begin position="15"/>
        <end position="142"/>
    </location>
</feature>
<keyword evidence="1" id="KW-0560">Oxidoreductase</keyword>
<protein>
    <recommendedName>
        <fullName evidence="3">NAD-dependent epimerase/dehydratase domain-containing protein</fullName>
    </recommendedName>
</protein>
<name>A0A9W9N2N9_9EURO</name>
<reference evidence="4" key="2">
    <citation type="journal article" date="2023" name="IMA Fungus">
        <title>Comparative genomic study of the Penicillium genus elucidates a diverse pangenome and 15 lateral gene transfer events.</title>
        <authorList>
            <person name="Petersen C."/>
            <person name="Sorensen T."/>
            <person name="Nielsen M.R."/>
            <person name="Sondergaard T.E."/>
            <person name="Sorensen J.L."/>
            <person name="Fitzpatrick D.A."/>
            <person name="Frisvad J.C."/>
            <person name="Nielsen K.L."/>
        </authorList>
    </citation>
    <scope>NUCLEOTIDE SEQUENCE</scope>
    <source>
        <strain evidence="4">IBT 15544</strain>
    </source>
</reference>
<comment type="similarity">
    <text evidence="2">Belongs to the NAD(P)-dependent epimerase/dehydratase family. Dihydroflavonol-4-reductase subfamily.</text>
</comment>
<sequence length="342" mass="38035">MVSGGELAILPEELIVVTGANGFIGSHVVDQLLLAGYNVRGTVRDSQKTSWLQVRSRRFSLAEVPEMFTPGAFDDSFKGASGMVHIATPVMRHYDPFVAIISVVNGALEALRPAAKEPKLTRVVMTSSSTAAASPQPNKEFVIDENTWNQSAVKAAWAPPPYEGSQRRVDVYAGSKTQSEEAAWKFMKEEKPHFVLNTVLPNANMSKILSVEHQGYSSTNGWLKSHWDGFPGEEGKEISLTPPQYYINVQDNARVHVAALVYTDVKNERLFTFAHPYSWNDILAVFRKLYPQKKFVDDIPNIAEDKSKVANKRAEDLLKGFAGLPGWTSLEHSVKDATERWQ</sequence>
<accession>A0A9W9N2N9</accession>
<dbReference type="Pfam" id="PF01370">
    <property type="entry name" value="Epimerase"/>
    <property type="match status" value="1"/>
</dbReference>
<dbReference type="EMBL" id="JAPQKR010000008">
    <property type="protein sequence ID" value="KAJ5212092.1"/>
    <property type="molecule type" value="Genomic_DNA"/>
</dbReference>
<gene>
    <name evidence="4" type="ORF">N7498_003738</name>
</gene>
<dbReference type="RefSeq" id="XP_058310262.1">
    <property type="nucleotide sequence ID" value="XM_058450800.1"/>
</dbReference>
<comment type="caution">
    <text evidence="4">The sequence shown here is derived from an EMBL/GenBank/DDBJ whole genome shotgun (WGS) entry which is preliminary data.</text>
</comment>
<dbReference type="OrthoDB" id="2735536at2759"/>
<dbReference type="PANTHER" id="PTHR10366:SF562">
    <property type="entry name" value="ALDEHYDE REDUCTASE II (AFU_ORTHOLOGUE AFUA_1G11360)"/>
    <property type="match status" value="1"/>
</dbReference>
<dbReference type="AlphaFoldDB" id="A0A9W9N2N9"/>
<evidence type="ECO:0000256" key="1">
    <source>
        <dbReference type="ARBA" id="ARBA00023002"/>
    </source>
</evidence>
<evidence type="ECO:0000313" key="4">
    <source>
        <dbReference type="EMBL" id="KAJ5212092.1"/>
    </source>
</evidence>
<evidence type="ECO:0000259" key="3">
    <source>
        <dbReference type="Pfam" id="PF01370"/>
    </source>
</evidence>
<organism evidence="4 5">
    <name type="scientific">Penicillium cinerascens</name>
    <dbReference type="NCBI Taxonomy" id="70096"/>
    <lineage>
        <taxon>Eukaryota</taxon>
        <taxon>Fungi</taxon>
        <taxon>Dikarya</taxon>
        <taxon>Ascomycota</taxon>
        <taxon>Pezizomycotina</taxon>
        <taxon>Eurotiomycetes</taxon>
        <taxon>Eurotiomycetidae</taxon>
        <taxon>Eurotiales</taxon>
        <taxon>Aspergillaceae</taxon>
        <taxon>Penicillium</taxon>
    </lineage>
</organism>